<dbReference type="InterPro" id="IPR054098">
    <property type="entry name" value="NGO1945-like_C"/>
</dbReference>
<feature type="domain" description="NGO1945-like C-terminal" evidence="3">
    <location>
        <begin position="172"/>
        <end position="249"/>
    </location>
</feature>
<protein>
    <submittedName>
        <fullName evidence="4">DUF2063 domain-containing protein</fullName>
    </submittedName>
</protein>
<sequence>MKFRPCRNFSANSGAHANRGRPVAPTESKSDPGLITALAAHLRGPADHACPPGFDPQAAGLYRELLVANFTTPLQACFPHWIRAMGEAQWRKWRDAFIAEHACRSPFFRQIPDEFLAYLSARQEDLTAIRPYALELAHLEWLELALTVAEADPPPDHMTPDGDPWTAPAVLNPVHALLQYRYPVQRLILEPAFTAVPALTAEFSPLFLYRDAKDVVQMIVLDGLGLRLFATLRENPMPGAALFAQWRESGFLEKGADLRNLETSIRAFLQRMRSAGAILGTLPAAV</sequence>
<evidence type="ECO:0000256" key="1">
    <source>
        <dbReference type="SAM" id="MobiDB-lite"/>
    </source>
</evidence>
<evidence type="ECO:0000259" key="2">
    <source>
        <dbReference type="Pfam" id="PF09836"/>
    </source>
</evidence>
<dbReference type="InterPro" id="IPR044922">
    <property type="entry name" value="DUF2063_N_sf"/>
</dbReference>
<dbReference type="Pfam" id="PF09836">
    <property type="entry name" value="DUF2063"/>
    <property type="match status" value="1"/>
</dbReference>
<organism evidence="4">
    <name type="scientific">Acidithiobacillus ferrianus</name>
    <dbReference type="NCBI Taxonomy" id="2678518"/>
    <lineage>
        <taxon>Bacteria</taxon>
        <taxon>Pseudomonadati</taxon>
        <taxon>Pseudomonadota</taxon>
        <taxon>Acidithiobacillia</taxon>
        <taxon>Acidithiobacillales</taxon>
        <taxon>Acidithiobacillaceae</taxon>
        <taxon>Acidithiobacillus</taxon>
    </lineage>
</organism>
<dbReference type="AlphaFoldDB" id="A0A845UCF6"/>
<comment type="caution">
    <text evidence="4">The sequence shown here is derived from an EMBL/GenBank/DDBJ whole genome shotgun (WGS) entry which is preliminary data.</text>
</comment>
<name>A0A845UCF6_9PROT</name>
<dbReference type="InterPro" id="IPR018640">
    <property type="entry name" value="DUF2063"/>
</dbReference>
<dbReference type="Pfam" id="PF22106">
    <property type="entry name" value="NGO1945_C"/>
    <property type="match status" value="1"/>
</dbReference>
<gene>
    <name evidence="4" type="ORF">GL267_02710</name>
</gene>
<dbReference type="EMBL" id="WNJL01000011">
    <property type="protein sequence ID" value="NDU41594.1"/>
    <property type="molecule type" value="Genomic_DNA"/>
</dbReference>
<proteinExistence type="predicted"/>
<feature type="region of interest" description="Disordered" evidence="1">
    <location>
        <begin position="1"/>
        <end position="30"/>
    </location>
</feature>
<dbReference type="Gene3D" id="3.90.930.50">
    <property type="match status" value="1"/>
</dbReference>
<evidence type="ECO:0000259" key="3">
    <source>
        <dbReference type="Pfam" id="PF22106"/>
    </source>
</evidence>
<evidence type="ECO:0000313" key="4">
    <source>
        <dbReference type="EMBL" id="NDU41594.1"/>
    </source>
</evidence>
<accession>A0A845UCF6</accession>
<feature type="domain" description="Putative DNA-binding" evidence="2">
    <location>
        <begin position="36"/>
        <end position="119"/>
    </location>
</feature>
<reference evidence="4" key="1">
    <citation type="submission" date="2019-11" db="EMBL/GenBank/DDBJ databases">
        <title>Acidithiobacillus ferrianus sp. nov.: a facultatively anaerobic and extremely acidophilic chemolithoautotroph.</title>
        <authorList>
            <person name="Norris P.R."/>
            <person name="Falagan C."/>
            <person name="Moya-Beltran A."/>
            <person name="Castro M."/>
            <person name="Quatrini R."/>
            <person name="Johnson D.B."/>
        </authorList>
    </citation>
    <scope>NUCLEOTIDE SEQUENCE [LARGE SCALE GENOMIC DNA]</scope>
    <source>
        <strain evidence="4">MG</strain>
    </source>
</reference>
<dbReference type="Gene3D" id="1.10.150.690">
    <property type="entry name" value="DUF2063"/>
    <property type="match status" value="1"/>
</dbReference>